<keyword evidence="2" id="KW-1185">Reference proteome</keyword>
<name>A0A919XYI7_9BACL</name>
<gene>
    <name evidence="1" type="ORF">J41TS4_11300</name>
</gene>
<comment type="caution">
    <text evidence="1">The sequence shown here is derived from an EMBL/GenBank/DDBJ whole genome shotgun (WGS) entry which is preliminary data.</text>
</comment>
<dbReference type="Proteomes" id="UP000678895">
    <property type="component" value="Unassembled WGS sequence"/>
</dbReference>
<evidence type="ECO:0000313" key="1">
    <source>
        <dbReference type="EMBL" id="GIO41372.1"/>
    </source>
</evidence>
<proteinExistence type="predicted"/>
<sequence length="44" mass="5105">MEVRTRKRIAPPSTDQMILGLREVLEEIADREQSLEPGKLQLEK</sequence>
<dbReference type="RefSeq" id="WP_301625554.1">
    <property type="nucleotide sequence ID" value="NZ_BORS01000003.1"/>
</dbReference>
<organism evidence="1 2">
    <name type="scientific">Paenibacillus apis</name>
    <dbReference type="NCBI Taxonomy" id="1792174"/>
    <lineage>
        <taxon>Bacteria</taxon>
        <taxon>Bacillati</taxon>
        <taxon>Bacillota</taxon>
        <taxon>Bacilli</taxon>
        <taxon>Bacillales</taxon>
        <taxon>Paenibacillaceae</taxon>
        <taxon>Paenibacillus</taxon>
    </lineage>
</organism>
<dbReference type="AlphaFoldDB" id="A0A919XYI7"/>
<reference evidence="1" key="1">
    <citation type="submission" date="2021-03" db="EMBL/GenBank/DDBJ databases">
        <title>Antimicrobial resistance genes in bacteria isolated from Japanese honey, and their potential for conferring macrolide and lincosamide resistance in the American foulbrood pathogen Paenibacillus larvae.</title>
        <authorList>
            <person name="Okamoto M."/>
            <person name="Kumagai M."/>
            <person name="Kanamori H."/>
            <person name="Takamatsu D."/>
        </authorList>
    </citation>
    <scope>NUCLEOTIDE SEQUENCE</scope>
    <source>
        <strain evidence="1">J41TS4</strain>
    </source>
</reference>
<accession>A0A919XYI7</accession>
<dbReference type="EMBL" id="BORS01000003">
    <property type="protein sequence ID" value="GIO41372.1"/>
    <property type="molecule type" value="Genomic_DNA"/>
</dbReference>
<protein>
    <submittedName>
        <fullName evidence="1">Uncharacterized protein</fullName>
    </submittedName>
</protein>
<evidence type="ECO:0000313" key="2">
    <source>
        <dbReference type="Proteomes" id="UP000678895"/>
    </source>
</evidence>